<protein>
    <submittedName>
        <fullName evidence="1">FAD/NAD(P)-binding protein</fullName>
    </submittedName>
</protein>
<name>A0AAW7YSM8_9STAP</name>
<dbReference type="EMBL" id="JAUOQO010000006">
    <property type="protein sequence ID" value="MDO6574228.1"/>
    <property type="molecule type" value="Genomic_DNA"/>
</dbReference>
<dbReference type="Gene3D" id="3.50.50.60">
    <property type="entry name" value="FAD/NAD(P)-binding domain"/>
    <property type="match status" value="1"/>
</dbReference>
<dbReference type="AlphaFoldDB" id="A0AAW7YSM8"/>
<evidence type="ECO:0000313" key="1">
    <source>
        <dbReference type="EMBL" id="MDO6574228.1"/>
    </source>
</evidence>
<dbReference type="RefSeq" id="WP_029055596.1">
    <property type="nucleotide sequence ID" value="NZ_JAUOQO010000006.1"/>
</dbReference>
<keyword evidence="2" id="KW-1185">Reference proteome</keyword>
<organism evidence="1 2">
    <name type="scientific">Staphylococcus pasteuri_A</name>
    <dbReference type="NCBI Taxonomy" id="3062664"/>
    <lineage>
        <taxon>Bacteria</taxon>
        <taxon>Bacillati</taxon>
        <taxon>Bacillota</taxon>
        <taxon>Bacilli</taxon>
        <taxon>Bacillales</taxon>
        <taxon>Staphylococcaceae</taxon>
        <taxon>Staphylococcus</taxon>
    </lineage>
</organism>
<comment type="caution">
    <text evidence="1">The sequence shown here is derived from an EMBL/GenBank/DDBJ whole genome shotgun (WGS) entry which is preliminary data.</text>
</comment>
<reference evidence="1" key="1">
    <citation type="submission" date="2023-07" db="EMBL/GenBank/DDBJ databases">
        <title>Genome content predicts the carbon catabolic preferences of heterotrophic bacteria.</title>
        <authorList>
            <person name="Gralka M."/>
        </authorList>
    </citation>
    <scope>NUCLEOTIDE SEQUENCE</scope>
    <source>
        <strain evidence="1">E2R20</strain>
    </source>
</reference>
<dbReference type="PANTHER" id="PTHR38663:SF1">
    <property type="entry name" value="L-ORNITHINE N(5)-MONOOXYGENASE"/>
    <property type="match status" value="1"/>
</dbReference>
<proteinExistence type="predicted"/>
<evidence type="ECO:0000313" key="2">
    <source>
        <dbReference type="Proteomes" id="UP001170310"/>
    </source>
</evidence>
<accession>A0AAW7YSM8</accession>
<sequence length="385" mass="44552">MHWTIIGGGIQGTTIALKLRQAGLSSNELTIIDPYPSLCEQFNTYTQRISMPFLRSPFVHHIHPEPFHLKQYAKFNQYTGATYGPYKRPQRDMFMHHTHELIHQYHLNESHIQGFVKHINRKQHQWQLELANGQTIQTEFLIIAHGCNHRANIPPMFQQQPDVQHIFNEAESQININQTSHVVGSGISAAHLTLKLINTNHQRTIHLWLNKDIEIHDFDADPGWLGPKNMKHFLNIESSQERMRIIKAERHKGSMPHELYLRIKKHVNNGRLVLHKNEIKDIKDHHIITTHKSIYYDHILLATGFENTVMNQPIIQDLITQLNAPLTKCGFPNISYELEWLPNLFVAGGLADLELGPFGRNIMGGREASERICHAYNRILKEKVS</sequence>
<dbReference type="Pfam" id="PF13738">
    <property type="entry name" value="Pyr_redox_3"/>
    <property type="match status" value="1"/>
</dbReference>
<gene>
    <name evidence="1" type="ORF">Q4528_08655</name>
</gene>
<dbReference type="PANTHER" id="PTHR38663">
    <property type="match status" value="1"/>
</dbReference>
<dbReference type="InterPro" id="IPR036188">
    <property type="entry name" value="FAD/NAD-bd_sf"/>
</dbReference>
<dbReference type="Proteomes" id="UP001170310">
    <property type="component" value="Unassembled WGS sequence"/>
</dbReference>
<dbReference type="SUPFAM" id="SSF51905">
    <property type="entry name" value="FAD/NAD(P)-binding domain"/>
    <property type="match status" value="2"/>
</dbReference>